<gene>
    <name evidence="2" type="ORF">QE152_g6244</name>
</gene>
<organism evidence="2 3">
    <name type="scientific">Popillia japonica</name>
    <name type="common">Japanese beetle</name>
    <dbReference type="NCBI Taxonomy" id="7064"/>
    <lineage>
        <taxon>Eukaryota</taxon>
        <taxon>Metazoa</taxon>
        <taxon>Ecdysozoa</taxon>
        <taxon>Arthropoda</taxon>
        <taxon>Hexapoda</taxon>
        <taxon>Insecta</taxon>
        <taxon>Pterygota</taxon>
        <taxon>Neoptera</taxon>
        <taxon>Endopterygota</taxon>
        <taxon>Coleoptera</taxon>
        <taxon>Polyphaga</taxon>
        <taxon>Scarabaeiformia</taxon>
        <taxon>Scarabaeidae</taxon>
        <taxon>Rutelinae</taxon>
        <taxon>Popillia</taxon>
    </lineage>
</organism>
<comment type="caution">
    <text evidence="2">The sequence shown here is derived from an EMBL/GenBank/DDBJ whole genome shotgun (WGS) entry which is preliminary data.</text>
</comment>
<feature type="transmembrane region" description="Helical" evidence="1">
    <location>
        <begin position="12"/>
        <end position="34"/>
    </location>
</feature>
<evidence type="ECO:0000313" key="2">
    <source>
        <dbReference type="EMBL" id="KAK9746232.1"/>
    </source>
</evidence>
<keyword evidence="1" id="KW-0812">Transmembrane</keyword>
<name>A0AAW1MFE1_POPJA</name>
<dbReference type="EMBL" id="JASPKY010000041">
    <property type="protein sequence ID" value="KAK9746232.1"/>
    <property type="molecule type" value="Genomic_DNA"/>
</dbReference>
<protein>
    <submittedName>
        <fullName evidence="2">Uncharacterized protein</fullName>
    </submittedName>
</protein>
<keyword evidence="1" id="KW-0472">Membrane</keyword>
<evidence type="ECO:0000313" key="3">
    <source>
        <dbReference type="Proteomes" id="UP001458880"/>
    </source>
</evidence>
<accession>A0AAW1MFE1</accession>
<dbReference type="Proteomes" id="UP001458880">
    <property type="component" value="Unassembled WGS sequence"/>
</dbReference>
<keyword evidence="1" id="KW-1133">Transmembrane helix</keyword>
<evidence type="ECO:0000256" key="1">
    <source>
        <dbReference type="SAM" id="Phobius"/>
    </source>
</evidence>
<keyword evidence="3" id="KW-1185">Reference proteome</keyword>
<sequence length="130" mass="15297">MNEITYRGLSFQCWLLIGIVSYVLAVLMIIYARYCLLKRTFCPFSNCCIHCTRESKCYCQRMICQLCRMEPILSKPMCCRQNHLVNEPDGCFYFLSSIRCQCFSPTCTYCYCLCCEVSIENEYRATKQLL</sequence>
<proteinExistence type="predicted"/>
<dbReference type="AlphaFoldDB" id="A0AAW1MFE1"/>
<reference evidence="2 3" key="1">
    <citation type="journal article" date="2024" name="BMC Genomics">
        <title>De novo assembly and annotation of Popillia japonica's genome with initial clues to its potential as an invasive pest.</title>
        <authorList>
            <person name="Cucini C."/>
            <person name="Boschi S."/>
            <person name="Funari R."/>
            <person name="Cardaioli E."/>
            <person name="Iannotti N."/>
            <person name="Marturano G."/>
            <person name="Paoli F."/>
            <person name="Bruttini M."/>
            <person name="Carapelli A."/>
            <person name="Frati F."/>
            <person name="Nardi F."/>
        </authorList>
    </citation>
    <scope>NUCLEOTIDE SEQUENCE [LARGE SCALE GENOMIC DNA]</scope>
    <source>
        <strain evidence="2">DMR45628</strain>
    </source>
</reference>